<accession>G4ZG50</accession>
<keyword evidence="2" id="KW-1185">Reference proteome</keyword>
<dbReference type="Proteomes" id="UP000002640">
    <property type="component" value="Unassembled WGS sequence"/>
</dbReference>
<reference evidence="1 2" key="1">
    <citation type="journal article" date="2006" name="Science">
        <title>Phytophthora genome sequences uncover evolutionary origins and mechanisms of pathogenesis.</title>
        <authorList>
            <person name="Tyler B.M."/>
            <person name="Tripathy S."/>
            <person name="Zhang X."/>
            <person name="Dehal P."/>
            <person name="Jiang R.H."/>
            <person name="Aerts A."/>
            <person name="Arredondo F.D."/>
            <person name="Baxter L."/>
            <person name="Bensasson D."/>
            <person name="Beynon J.L."/>
            <person name="Chapman J."/>
            <person name="Damasceno C.M."/>
            <person name="Dorrance A.E."/>
            <person name="Dou D."/>
            <person name="Dickerman A.W."/>
            <person name="Dubchak I.L."/>
            <person name="Garbelotto M."/>
            <person name="Gijzen M."/>
            <person name="Gordon S.G."/>
            <person name="Govers F."/>
            <person name="Grunwald N.J."/>
            <person name="Huang W."/>
            <person name="Ivors K.L."/>
            <person name="Jones R.W."/>
            <person name="Kamoun S."/>
            <person name="Krampis K."/>
            <person name="Lamour K.H."/>
            <person name="Lee M.K."/>
            <person name="McDonald W.H."/>
            <person name="Medina M."/>
            <person name="Meijer H.J."/>
            <person name="Nordberg E.K."/>
            <person name="Maclean D.J."/>
            <person name="Ospina-Giraldo M.D."/>
            <person name="Morris P.F."/>
            <person name="Phuntumart V."/>
            <person name="Putnam N.H."/>
            <person name="Rash S."/>
            <person name="Rose J.K."/>
            <person name="Sakihama Y."/>
            <person name="Salamov A.A."/>
            <person name="Savidor A."/>
            <person name="Scheuring C.F."/>
            <person name="Smith B.M."/>
            <person name="Sobral B.W."/>
            <person name="Terry A."/>
            <person name="Torto-Alalibo T.A."/>
            <person name="Win J."/>
            <person name="Xu Z."/>
            <person name="Zhang H."/>
            <person name="Grigoriev I.V."/>
            <person name="Rokhsar D.S."/>
            <person name="Boore J.L."/>
        </authorList>
    </citation>
    <scope>NUCLEOTIDE SEQUENCE [LARGE SCALE GENOMIC DNA]</scope>
    <source>
        <strain evidence="1 2">P6497</strain>
    </source>
</reference>
<name>G4ZG50_PHYSP</name>
<dbReference type="GeneID" id="20646299"/>
<dbReference type="KEGG" id="psoj:PHYSODRAFT_331492"/>
<dbReference type="EMBL" id="JH159154">
    <property type="protein sequence ID" value="EGZ17534.1"/>
    <property type="molecule type" value="Genomic_DNA"/>
</dbReference>
<dbReference type="InParanoid" id="G4ZG50"/>
<organism evidence="1 2">
    <name type="scientific">Phytophthora sojae (strain P6497)</name>
    <name type="common">Soybean stem and root rot agent</name>
    <name type="synonym">Phytophthora megasperma f. sp. glycines</name>
    <dbReference type="NCBI Taxonomy" id="1094619"/>
    <lineage>
        <taxon>Eukaryota</taxon>
        <taxon>Sar</taxon>
        <taxon>Stramenopiles</taxon>
        <taxon>Oomycota</taxon>
        <taxon>Peronosporomycetes</taxon>
        <taxon>Peronosporales</taxon>
        <taxon>Peronosporaceae</taxon>
        <taxon>Phytophthora</taxon>
    </lineage>
</organism>
<gene>
    <name evidence="1" type="ORF">PHYSODRAFT_331492</name>
</gene>
<evidence type="ECO:0000313" key="1">
    <source>
        <dbReference type="EMBL" id="EGZ17534.1"/>
    </source>
</evidence>
<dbReference type="RefSeq" id="XP_009526592.1">
    <property type="nucleotide sequence ID" value="XM_009528297.1"/>
</dbReference>
<proteinExistence type="predicted"/>
<evidence type="ECO:0000313" key="2">
    <source>
        <dbReference type="Proteomes" id="UP000002640"/>
    </source>
</evidence>
<protein>
    <submittedName>
        <fullName evidence="1">Uncharacterized protein</fullName>
    </submittedName>
</protein>
<sequence length="118" mass="13149">MRGSRRASGYLGSTFGSDAELQAPIRSPPLPTAVARKLSRAQAVACARYEHVHVHDYAGHGSPRLKHNRRFDTQPFATVFVLTDPIYWDAVLPIGLLFLYTIKNDSNDERENIPLDSA</sequence>
<dbReference type="AlphaFoldDB" id="G4ZG50"/>